<dbReference type="EMBL" id="QVLV01000010">
    <property type="protein sequence ID" value="RGE58887.1"/>
    <property type="molecule type" value="Genomic_DNA"/>
</dbReference>
<comment type="similarity">
    <text evidence="1 4 7">Belongs to the tRNA pseudouridine synthase TruA family.</text>
</comment>
<reference evidence="10 12" key="1">
    <citation type="submission" date="2018-08" db="EMBL/GenBank/DDBJ databases">
        <title>A genome reference for cultivated species of the human gut microbiota.</title>
        <authorList>
            <person name="Zou Y."/>
            <person name="Xue W."/>
            <person name="Luo G."/>
        </authorList>
    </citation>
    <scope>NUCLEOTIDE SEQUENCE [LARGE SCALE GENOMIC DNA]</scope>
    <source>
        <strain evidence="10 12">AF26-4BH</strain>
        <strain evidence="9">TF05-5AC</strain>
    </source>
</reference>
<comment type="function">
    <text evidence="4">Formation of pseudouridine at positions 38, 39 and 40 in the anticodon stem and loop of transfer RNAs.</text>
</comment>
<feature type="domain" description="Pseudouridine synthase I TruA alpha/beta" evidence="8">
    <location>
        <begin position="143"/>
        <end position="245"/>
    </location>
</feature>
<comment type="caution">
    <text evidence="10">The sequence shown here is derived from an EMBL/GenBank/DDBJ whole genome shotgun (WGS) entry which is preliminary data.</text>
</comment>
<name>A0A3E3IQQ0_9FIRM</name>
<dbReference type="InterPro" id="IPR020095">
    <property type="entry name" value="PsdUridine_synth_TruA_C"/>
</dbReference>
<keyword evidence="2 4" id="KW-0819">tRNA processing</keyword>
<dbReference type="AlphaFoldDB" id="A0A3E3IQQ0"/>
<dbReference type="InterPro" id="IPR020103">
    <property type="entry name" value="PsdUridine_synth_cat_dom_sf"/>
</dbReference>
<dbReference type="FunFam" id="3.30.70.580:FF:000001">
    <property type="entry name" value="tRNA pseudouridine synthase A"/>
    <property type="match status" value="1"/>
</dbReference>
<dbReference type="Gene3D" id="3.30.70.580">
    <property type="entry name" value="Pseudouridine synthase I, catalytic domain, N-terminal subdomain"/>
    <property type="match status" value="1"/>
</dbReference>
<dbReference type="HAMAP" id="MF_00171">
    <property type="entry name" value="TruA"/>
    <property type="match status" value="1"/>
</dbReference>
<dbReference type="GeneID" id="97988314"/>
<keyword evidence="11" id="KW-1185">Reference proteome</keyword>
<dbReference type="GO" id="GO:0003723">
    <property type="term" value="F:RNA binding"/>
    <property type="evidence" value="ECO:0007669"/>
    <property type="project" value="InterPro"/>
</dbReference>
<dbReference type="GO" id="GO:0031119">
    <property type="term" value="P:tRNA pseudouridine synthesis"/>
    <property type="evidence" value="ECO:0007669"/>
    <property type="project" value="UniProtKB-UniRule"/>
</dbReference>
<evidence type="ECO:0000313" key="12">
    <source>
        <dbReference type="Proteomes" id="UP000261166"/>
    </source>
</evidence>
<dbReference type="CDD" id="cd02570">
    <property type="entry name" value="PseudoU_synth_EcTruA"/>
    <property type="match status" value="1"/>
</dbReference>
<dbReference type="InterPro" id="IPR020094">
    <property type="entry name" value="TruA/RsuA/RluB/E/F_N"/>
</dbReference>
<dbReference type="PIRSF" id="PIRSF001430">
    <property type="entry name" value="tRNA_psdUrid_synth"/>
    <property type="match status" value="1"/>
</dbReference>
<dbReference type="InterPro" id="IPR020097">
    <property type="entry name" value="PsdUridine_synth_TruA_a/b_dom"/>
</dbReference>
<evidence type="ECO:0000256" key="6">
    <source>
        <dbReference type="PIRSR" id="PIRSR001430-2"/>
    </source>
</evidence>
<comment type="subunit">
    <text evidence="4">Homodimer.</text>
</comment>
<evidence type="ECO:0000313" key="10">
    <source>
        <dbReference type="EMBL" id="RGE69386.1"/>
    </source>
</evidence>
<dbReference type="EMBL" id="QVLU01000016">
    <property type="protein sequence ID" value="RGE69386.1"/>
    <property type="molecule type" value="Genomic_DNA"/>
</dbReference>
<feature type="domain" description="Pseudouridine synthase I TruA alpha/beta" evidence="8">
    <location>
        <begin position="8"/>
        <end position="101"/>
    </location>
</feature>
<dbReference type="PANTHER" id="PTHR11142">
    <property type="entry name" value="PSEUDOURIDYLATE SYNTHASE"/>
    <property type="match status" value="1"/>
</dbReference>
<dbReference type="NCBIfam" id="TIGR00071">
    <property type="entry name" value="hisT_truA"/>
    <property type="match status" value="1"/>
</dbReference>
<evidence type="ECO:0000256" key="3">
    <source>
        <dbReference type="ARBA" id="ARBA00023235"/>
    </source>
</evidence>
<dbReference type="EC" id="5.4.99.12" evidence="4"/>
<dbReference type="Gene3D" id="3.30.70.660">
    <property type="entry name" value="Pseudouridine synthase I, catalytic domain, C-terminal subdomain"/>
    <property type="match status" value="1"/>
</dbReference>
<accession>A0A3E3IQQ0</accession>
<comment type="catalytic activity">
    <reaction evidence="4 7">
        <text>uridine(38/39/40) in tRNA = pseudouridine(38/39/40) in tRNA</text>
        <dbReference type="Rhea" id="RHEA:22376"/>
        <dbReference type="Rhea" id="RHEA-COMP:10085"/>
        <dbReference type="Rhea" id="RHEA-COMP:10087"/>
        <dbReference type="ChEBI" id="CHEBI:65314"/>
        <dbReference type="ChEBI" id="CHEBI:65315"/>
        <dbReference type="EC" id="5.4.99.12"/>
    </reaction>
</comment>
<sequence length="264" mass="29709">MKRVMLTVAYDGTNYHGWQLQSNGISIEEVLNRCLTQLLKEPVQVIGASRTDAGVHAWGNIAVFDTQARMPGEKFSYALNQRLPEDIRIRDSREVPADFHPRKTDSIKTYEYRILNEEFPNPVKRLYSHFTYIPLDEKRMREAALLFVGEHDFKSFCSVNAQVESTVRTIYSCDVAREGTELIIRISGAGFLYNMVRIIAGTLMEIGSGKYPPEAVKEMLEAKNRAAAGPTAPARGLTLISYEFPALKEKAGQQAAEEKSEKTV</sequence>
<dbReference type="Proteomes" id="UP000260812">
    <property type="component" value="Unassembled WGS sequence"/>
</dbReference>
<evidence type="ECO:0000313" key="11">
    <source>
        <dbReference type="Proteomes" id="UP000260812"/>
    </source>
</evidence>
<comment type="caution">
    <text evidence="4">Lacks conserved residue(s) required for the propagation of feature annotation.</text>
</comment>
<dbReference type="PANTHER" id="PTHR11142:SF0">
    <property type="entry name" value="TRNA PSEUDOURIDINE SYNTHASE-LIKE 1"/>
    <property type="match status" value="1"/>
</dbReference>
<dbReference type="SUPFAM" id="SSF55120">
    <property type="entry name" value="Pseudouridine synthase"/>
    <property type="match status" value="1"/>
</dbReference>
<dbReference type="Pfam" id="PF01416">
    <property type="entry name" value="PseudoU_synth_1"/>
    <property type="match status" value="2"/>
</dbReference>
<dbReference type="RefSeq" id="WP_044913980.1">
    <property type="nucleotide sequence ID" value="NZ_CALBAU010000072.1"/>
</dbReference>
<evidence type="ECO:0000259" key="8">
    <source>
        <dbReference type="Pfam" id="PF01416"/>
    </source>
</evidence>
<proteinExistence type="inferred from homology"/>
<gene>
    <name evidence="4 10" type="primary">truA</name>
    <name evidence="10" type="ORF">DWY69_17200</name>
    <name evidence="9" type="ORF">DXC51_15925</name>
</gene>
<dbReference type="GO" id="GO:0160147">
    <property type="term" value="F:tRNA pseudouridine(38-40) synthase activity"/>
    <property type="evidence" value="ECO:0007669"/>
    <property type="project" value="UniProtKB-EC"/>
</dbReference>
<keyword evidence="3 4" id="KW-0413">Isomerase</keyword>
<evidence type="ECO:0000256" key="1">
    <source>
        <dbReference type="ARBA" id="ARBA00009375"/>
    </source>
</evidence>
<protein>
    <recommendedName>
        <fullName evidence="4">tRNA pseudouridine synthase A</fullName>
        <ecNumber evidence="4">5.4.99.12</ecNumber>
    </recommendedName>
    <alternativeName>
        <fullName evidence="4">tRNA pseudouridine(38-40) synthase</fullName>
    </alternativeName>
    <alternativeName>
        <fullName evidence="4">tRNA pseudouridylate synthase I</fullName>
    </alternativeName>
    <alternativeName>
        <fullName evidence="4">tRNA-uridine isomerase I</fullName>
    </alternativeName>
</protein>
<organism evidence="10 12">
    <name type="scientific">Eisenbergiella massiliensis</name>
    <dbReference type="NCBI Taxonomy" id="1720294"/>
    <lineage>
        <taxon>Bacteria</taxon>
        <taxon>Bacillati</taxon>
        <taxon>Bacillota</taxon>
        <taxon>Clostridia</taxon>
        <taxon>Lachnospirales</taxon>
        <taxon>Lachnospiraceae</taxon>
        <taxon>Eisenbergiella</taxon>
    </lineage>
</organism>
<feature type="active site" description="Nucleophile" evidence="4 5">
    <location>
        <position position="52"/>
    </location>
</feature>
<evidence type="ECO:0000256" key="4">
    <source>
        <dbReference type="HAMAP-Rule" id="MF_00171"/>
    </source>
</evidence>
<evidence type="ECO:0000256" key="5">
    <source>
        <dbReference type="PIRSR" id="PIRSR001430-1"/>
    </source>
</evidence>
<dbReference type="Proteomes" id="UP000261166">
    <property type="component" value="Unassembled WGS sequence"/>
</dbReference>
<dbReference type="OrthoDB" id="9811823at2"/>
<evidence type="ECO:0000256" key="2">
    <source>
        <dbReference type="ARBA" id="ARBA00022694"/>
    </source>
</evidence>
<evidence type="ECO:0000313" key="9">
    <source>
        <dbReference type="EMBL" id="RGE58887.1"/>
    </source>
</evidence>
<evidence type="ECO:0000256" key="7">
    <source>
        <dbReference type="RuleBase" id="RU003792"/>
    </source>
</evidence>
<feature type="binding site" evidence="4 6">
    <location>
        <position position="110"/>
    </location>
    <ligand>
        <name>substrate</name>
    </ligand>
</feature>
<dbReference type="InterPro" id="IPR001406">
    <property type="entry name" value="PsdUridine_synth_TruA"/>
</dbReference>